<proteinExistence type="predicted"/>
<protein>
    <submittedName>
        <fullName evidence="2">FAD/NAD(P)-binding protein</fullName>
    </submittedName>
</protein>
<reference evidence="2 3" key="1">
    <citation type="submission" date="2024-01" db="EMBL/GenBank/DDBJ databases">
        <title>Sphingobacterium tenebrionis sp. nov., a novel endophyte isolated from tenebrio molitor intestines.</title>
        <authorList>
            <person name="Zhang C."/>
        </authorList>
    </citation>
    <scope>NUCLEOTIDE SEQUENCE [LARGE SCALE GENOMIC DNA]</scope>
    <source>
        <strain evidence="2 3">PU5-4</strain>
    </source>
</reference>
<sequence>MIWNSMHLLQEARTIDDRINPLIKTNNQIKFEEHTDYIAIIGGGPFGFYALESLLSLSKEAIGNRKFHIHWYNKNKNFGAGQQYSPTTPNYLLVHECIADLSAWKTDRDTISSESLTLLEWIRENRTIEQEPLKSDHCSRELFGLYLMDCVLKTIAGIDDEIELSLIQEEICDLEIQGKTAYLYNEDKKLIFPYQSTLISIGHSNKNNLLKFIKDSDQSLDRFIESVHSLEYLDRIPANSEVVIKGSGINFMETILHLTEGRGGVFYKNDQEFQYIPTGLEPKIYPFSRTNLPTLPRNTYWSDHKYELLYMTDAWVEELKAKKGNIDFKTDILPLYKKEIQHAFYSMLDHLKTVSHEEVLHFIAIQDERTRFSINALLDPVTYSNVAKDVNYNEFIADLTTFCLIAMQPGELNSTMGAATGAMREGFLQICKLYEFGGFTPYAQKHVDDYWLNYIFQISLGPAREISEKFFCLLKQGYISFLFSETPEIEIQEQGFLLKSKKDQHFFSYLIDSTKPKENLKCENNRLFTNLYKKRIFTVFKNGVYDDGKINLETNGKVKGKHSDYPLYLYGPATEGPVLYNSDLNRNRYDFGQTWAEQSIILLNKLSFSDFT</sequence>
<evidence type="ECO:0000313" key="3">
    <source>
        <dbReference type="Proteomes" id="UP001363035"/>
    </source>
</evidence>
<accession>A0ABU8IA80</accession>
<dbReference type="EMBL" id="JAYLLN010000055">
    <property type="protein sequence ID" value="MEI5986351.1"/>
    <property type="molecule type" value="Genomic_DNA"/>
</dbReference>
<dbReference type="Proteomes" id="UP001363035">
    <property type="component" value="Unassembled WGS sequence"/>
</dbReference>
<comment type="caution">
    <text evidence="2">The sequence shown here is derived from an EMBL/GenBank/DDBJ whole genome shotgun (WGS) entry which is preliminary data.</text>
</comment>
<feature type="domain" description="FAD-dependent urate hydroxylase HpyO/Asp monooxygenase CreE-like FAD/NAD(P)-binding" evidence="1">
    <location>
        <begin position="39"/>
        <end position="203"/>
    </location>
</feature>
<evidence type="ECO:0000313" key="2">
    <source>
        <dbReference type="EMBL" id="MEI5986351.1"/>
    </source>
</evidence>
<dbReference type="RefSeq" id="WP_336558017.1">
    <property type="nucleotide sequence ID" value="NZ_JAYLLN010000055.1"/>
</dbReference>
<dbReference type="PANTHER" id="PTHR40254">
    <property type="entry name" value="BLR0577 PROTEIN"/>
    <property type="match status" value="1"/>
</dbReference>
<dbReference type="InterPro" id="IPR052189">
    <property type="entry name" value="L-asp_N-monooxygenase_NS-form"/>
</dbReference>
<keyword evidence="3" id="KW-1185">Reference proteome</keyword>
<name>A0ABU8IA80_9SPHI</name>
<gene>
    <name evidence="2" type="ORF">VJ786_15715</name>
</gene>
<organism evidence="2 3">
    <name type="scientific">Sphingobacterium tenebrionis</name>
    <dbReference type="NCBI Taxonomy" id="3111775"/>
    <lineage>
        <taxon>Bacteria</taxon>
        <taxon>Pseudomonadati</taxon>
        <taxon>Bacteroidota</taxon>
        <taxon>Sphingobacteriia</taxon>
        <taxon>Sphingobacteriales</taxon>
        <taxon>Sphingobacteriaceae</taxon>
        <taxon>Sphingobacterium</taxon>
    </lineage>
</organism>
<evidence type="ECO:0000259" key="1">
    <source>
        <dbReference type="Pfam" id="PF13454"/>
    </source>
</evidence>
<dbReference type="InterPro" id="IPR038732">
    <property type="entry name" value="HpyO/CreE_NAD-binding"/>
</dbReference>
<dbReference type="Pfam" id="PF13454">
    <property type="entry name" value="NAD_binding_9"/>
    <property type="match status" value="1"/>
</dbReference>
<dbReference type="PANTHER" id="PTHR40254:SF1">
    <property type="entry name" value="BLR0577 PROTEIN"/>
    <property type="match status" value="1"/>
</dbReference>